<dbReference type="Proteomes" id="UP001259832">
    <property type="component" value="Unassembled WGS sequence"/>
</dbReference>
<evidence type="ECO:0000313" key="1">
    <source>
        <dbReference type="EMBL" id="KAK1943742.1"/>
    </source>
</evidence>
<organism evidence="1 2">
    <name type="scientific">Phytophthora citrophthora</name>
    <dbReference type="NCBI Taxonomy" id="4793"/>
    <lineage>
        <taxon>Eukaryota</taxon>
        <taxon>Sar</taxon>
        <taxon>Stramenopiles</taxon>
        <taxon>Oomycota</taxon>
        <taxon>Peronosporomycetes</taxon>
        <taxon>Peronosporales</taxon>
        <taxon>Peronosporaceae</taxon>
        <taxon>Phytophthora</taxon>
    </lineage>
</organism>
<protein>
    <submittedName>
        <fullName evidence="1">Uncharacterized protein</fullName>
    </submittedName>
</protein>
<reference evidence="1" key="1">
    <citation type="submission" date="2023-08" db="EMBL/GenBank/DDBJ databases">
        <title>Reference Genome Resource for the Citrus Pathogen Phytophthora citrophthora.</title>
        <authorList>
            <person name="Moller H."/>
            <person name="Coetzee B."/>
            <person name="Rose L.J."/>
            <person name="Van Niekerk J.M."/>
        </authorList>
    </citation>
    <scope>NUCLEOTIDE SEQUENCE</scope>
    <source>
        <strain evidence="1">STE-U-9442</strain>
    </source>
</reference>
<name>A0AAD9GS05_9STRA</name>
<accession>A0AAD9GS05</accession>
<evidence type="ECO:0000313" key="2">
    <source>
        <dbReference type="Proteomes" id="UP001259832"/>
    </source>
</evidence>
<gene>
    <name evidence="1" type="ORF">P3T76_005138</name>
</gene>
<sequence length="121" mass="13823">MVKKKTHTYLSMDESEFLRLLERYPVVRKKTHCRVQWNDMYDDEPAAQPASSGIFIPEGQQSGIKPTDSVEDALEKFLAPYFSSNETAKIQQQLEKAQKDFVSSLCLEDVNDLCAQFVATK</sequence>
<comment type="caution">
    <text evidence="1">The sequence shown here is derived from an EMBL/GenBank/DDBJ whole genome shotgun (WGS) entry which is preliminary data.</text>
</comment>
<keyword evidence="2" id="KW-1185">Reference proteome</keyword>
<proteinExistence type="predicted"/>
<dbReference type="AlphaFoldDB" id="A0AAD9GS05"/>
<dbReference type="EMBL" id="JASMQC010000007">
    <property type="protein sequence ID" value="KAK1943742.1"/>
    <property type="molecule type" value="Genomic_DNA"/>
</dbReference>